<organism evidence="8 9">
    <name type="scientific">Xenopus laevis</name>
    <name type="common">African clawed frog</name>
    <dbReference type="NCBI Taxonomy" id="8355"/>
    <lineage>
        <taxon>Eukaryota</taxon>
        <taxon>Metazoa</taxon>
        <taxon>Chordata</taxon>
        <taxon>Craniata</taxon>
        <taxon>Vertebrata</taxon>
        <taxon>Euteleostomi</taxon>
        <taxon>Amphibia</taxon>
        <taxon>Batrachia</taxon>
        <taxon>Anura</taxon>
        <taxon>Pipoidea</taxon>
        <taxon>Pipidae</taxon>
        <taxon>Xenopodinae</taxon>
        <taxon>Xenopus</taxon>
        <taxon>Xenopus</taxon>
    </lineage>
</organism>
<comment type="subcellular location">
    <subcellularLocation>
        <location evidence="1">Mitochondrion</location>
    </subcellularLocation>
</comment>
<evidence type="ECO:0000313" key="10">
    <source>
        <dbReference type="Xenbase" id="XB-GENE-6486336"/>
    </source>
</evidence>
<evidence type="ECO:0000256" key="2">
    <source>
        <dbReference type="ARBA" id="ARBA00022946"/>
    </source>
</evidence>
<dbReference type="Proteomes" id="UP000186698">
    <property type="component" value="Chromosome 1S"/>
</dbReference>
<evidence type="ECO:0000256" key="7">
    <source>
        <dbReference type="ARBA" id="ARBA00035179"/>
    </source>
</evidence>
<keyword evidence="2" id="KW-0809">Transit peptide</keyword>
<keyword evidence="5" id="KW-0687">Ribonucleoprotein</keyword>
<evidence type="ECO:0000256" key="1">
    <source>
        <dbReference type="ARBA" id="ARBA00004173"/>
    </source>
</evidence>
<comment type="similarity">
    <text evidence="6">Belongs to the mitochondrion-specific ribosomal protein mL54 family.</text>
</comment>
<sequence>MAGRGLLRIAFTLVRPIRTYAKKPVVKSKGKGAVKEVLKGPELCRDPAILTTHAVGANIFKTGPDVKLKEDSEYPEWLFQLDLGPPKKLEELSPDTPQYWRLLRKMHIWRNNRLDKTKKF</sequence>
<keyword evidence="4" id="KW-0496">Mitochondrion</keyword>
<dbReference type="OrthoDB" id="10252718at2759"/>
<dbReference type="AlphaFoldDB" id="A0A1L8HMW0"/>
<evidence type="ECO:0000256" key="3">
    <source>
        <dbReference type="ARBA" id="ARBA00022980"/>
    </source>
</evidence>
<accession>A0A1L8HMW0</accession>
<proteinExistence type="inferred from homology"/>
<evidence type="ECO:0000256" key="5">
    <source>
        <dbReference type="ARBA" id="ARBA00023274"/>
    </source>
</evidence>
<dbReference type="GO" id="GO:0005762">
    <property type="term" value="C:mitochondrial large ribosomal subunit"/>
    <property type="evidence" value="ECO:0000318"/>
    <property type="project" value="GO_Central"/>
</dbReference>
<name>A0A1L8HMW0_XENLA</name>
<dbReference type="PANTHER" id="PTHR28595:SF1">
    <property type="entry name" value="LARGE RIBOSOMAL SUBUNIT PROTEIN ML54"/>
    <property type="match status" value="1"/>
</dbReference>
<dbReference type="PaxDb" id="8355-A0A1L8HMW0"/>
<dbReference type="RefSeq" id="XP_018099012.1">
    <property type="nucleotide sequence ID" value="XM_018243523.2"/>
</dbReference>
<dbReference type="Xenbase" id="XB-GENE-6486336">
    <property type="gene designation" value="mrpl54.S"/>
</dbReference>
<evidence type="ECO:0000313" key="9">
    <source>
        <dbReference type="RefSeq" id="XP_018099012.1"/>
    </source>
</evidence>
<dbReference type="STRING" id="8355.A0A1L8HMW0"/>
<keyword evidence="8" id="KW-1185">Reference proteome</keyword>
<dbReference type="CTD" id="108706800"/>
<evidence type="ECO:0000256" key="6">
    <source>
        <dbReference type="ARBA" id="ARBA00033752"/>
    </source>
</evidence>
<dbReference type="InterPro" id="IPR013870">
    <property type="entry name" value="Ribosomal_mL54"/>
</dbReference>
<dbReference type="PANTHER" id="PTHR28595">
    <property type="entry name" value="39S RIBOSOMAL PROTEIN L54, MITOCHONDRIAL"/>
    <property type="match status" value="1"/>
</dbReference>
<dbReference type="OMA" id="WLFEMNV"/>
<evidence type="ECO:0000256" key="4">
    <source>
        <dbReference type="ARBA" id="ARBA00023128"/>
    </source>
</evidence>
<keyword evidence="3 9" id="KW-0689">Ribosomal protein</keyword>
<gene>
    <name evidence="9 10" type="primary">mrpl54.S</name>
</gene>
<evidence type="ECO:0000313" key="8">
    <source>
        <dbReference type="Proteomes" id="UP000186698"/>
    </source>
</evidence>
<dbReference type="Pfam" id="PF08561">
    <property type="entry name" value="Ribosomal_L37"/>
    <property type="match status" value="1"/>
</dbReference>
<dbReference type="Bgee" id="108706800">
    <property type="expression patterns" value="Expressed in egg cell and 19 other cell types or tissues"/>
</dbReference>
<dbReference type="GeneID" id="108706800"/>
<protein>
    <recommendedName>
        <fullName evidence="7">Large ribosomal subunit protein mL54</fullName>
    </recommendedName>
</protein>
<dbReference type="AGR" id="Xenbase:XB-GENE-6486336"/>
<reference evidence="9" key="1">
    <citation type="submission" date="2025-08" db="UniProtKB">
        <authorList>
            <consortium name="RefSeq"/>
        </authorList>
    </citation>
    <scope>IDENTIFICATION</scope>
    <source>
        <strain evidence="9">J_2021</strain>
        <tissue evidence="9">Erythrocytes</tissue>
    </source>
</reference>
<dbReference type="KEGG" id="xla:108706800"/>
<dbReference type="GO" id="GO:0003735">
    <property type="term" value="F:structural constituent of ribosome"/>
    <property type="evidence" value="ECO:0000318"/>
    <property type="project" value="GO_Central"/>
</dbReference>